<dbReference type="AlphaFoldDB" id="A0A0B8PNM8"/>
<comment type="caution">
    <text evidence="1">The sequence shown here is derived from an EMBL/GenBank/DDBJ whole genome shotgun (WGS) entry which is preliminary data.</text>
</comment>
<name>A0A0B8PNM8_9VIBR</name>
<proteinExistence type="predicted"/>
<accession>A0A0B8PNM8</accession>
<organism evidence="1 2">
    <name type="scientific">Vibrio ishigakensis</name>
    <dbReference type="NCBI Taxonomy" id="1481914"/>
    <lineage>
        <taxon>Bacteria</taxon>
        <taxon>Pseudomonadati</taxon>
        <taxon>Pseudomonadota</taxon>
        <taxon>Gammaproteobacteria</taxon>
        <taxon>Vibrionales</taxon>
        <taxon>Vibrionaceae</taxon>
        <taxon>Vibrio</taxon>
    </lineage>
</organism>
<evidence type="ECO:0000313" key="1">
    <source>
        <dbReference type="EMBL" id="GAM64763.1"/>
    </source>
</evidence>
<protein>
    <submittedName>
        <fullName evidence="1">Putative arylsulfatase regulatory protein</fullName>
    </submittedName>
</protein>
<reference evidence="1 2" key="2">
    <citation type="submission" date="2015-01" db="EMBL/GenBank/DDBJ databases">
        <authorList>
            <consortium name="NBRP consortium"/>
            <person name="Sawabe T."/>
            <person name="Meirelles P."/>
            <person name="Feng G."/>
            <person name="Sayaka M."/>
            <person name="Hattori M."/>
            <person name="Ohkuma M."/>
        </authorList>
    </citation>
    <scope>NUCLEOTIDE SEQUENCE [LARGE SCALE GENOMIC DNA]</scope>
    <source>
        <strain evidence="1 2">JCM19232</strain>
    </source>
</reference>
<dbReference type="Gene3D" id="3.20.20.70">
    <property type="entry name" value="Aldolase class I"/>
    <property type="match status" value="1"/>
</dbReference>
<reference evidence="1 2" key="1">
    <citation type="submission" date="2015-01" db="EMBL/GenBank/DDBJ databases">
        <title>Vibrio sp. C5 JCM 19232 whole genome shotgun sequence.</title>
        <authorList>
            <person name="Sawabe T."/>
            <person name="Meirelles P."/>
            <person name="Feng G."/>
            <person name="Sayaka M."/>
            <person name="Hattori M."/>
            <person name="Ohkuma M."/>
        </authorList>
    </citation>
    <scope>NUCLEOTIDE SEQUENCE [LARGE SCALE GENOMIC DNA]</scope>
    <source>
        <strain evidence="1 2">JCM19232</strain>
    </source>
</reference>
<dbReference type="Proteomes" id="UP000031670">
    <property type="component" value="Unassembled WGS sequence"/>
</dbReference>
<sequence length="95" mass="10708">MTNLFAPQFNGKAHTKMQALAKPIGAICNIDCSYCYYLGKKELLNYSKSDAEVMSGERLNSISSSILRLRIPLRSYSLGTAENPRCWVSITSRKW</sequence>
<evidence type="ECO:0000313" key="2">
    <source>
        <dbReference type="Proteomes" id="UP000031670"/>
    </source>
</evidence>
<gene>
    <name evidence="1" type="ORF">JCM19232_4455</name>
</gene>
<dbReference type="InterPro" id="IPR013785">
    <property type="entry name" value="Aldolase_TIM"/>
</dbReference>
<dbReference type="EMBL" id="BBSA01000014">
    <property type="protein sequence ID" value="GAM64763.1"/>
    <property type="molecule type" value="Genomic_DNA"/>
</dbReference>